<keyword evidence="4 7" id="KW-0472">Membrane</keyword>
<dbReference type="OrthoDB" id="5421689at2759"/>
<name>E9E3X4_METAQ</name>
<keyword evidence="2 7" id="KW-0812">Transmembrane</keyword>
<feature type="transmembrane region" description="Helical" evidence="7">
    <location>
        <begin position="143"/>
        <end position="164"/>
    </location>
</feature>
<dbReference type="EMBL" id="GL698500">
    <property type="protein sequence ID" value="EFY89386.1"/>
    <property type="molecule type" value="Genomic_DNA"/>
</dbReference>
<evidence type="ECO:0000256" key="4">
    <source>
        <dbReference type="ARBA" id="ARBA00023136"/>
    </source>
</evidence>
<feature type="domain" description="Rhodopsin" evidence="8">
    <location>
        <begin position="25"/>
        <end position="290"/>
    </location>
</feature>
<dbReference type="PANTHER" id="PTHR33048">
    <property type="entry name" value="PTH11-LIKE INTEGRAL MEMBRANE PROTEIN (AFU_ORTHOLOGUE AFUA_5G11245)"/>
    <property type="match status" value="1"/>
</dbReference>
<comment type="similarity">
    <text evidence="5">Belongs to the SAT4 family.</text>
</comment>
<dbReference type="InParanoid" id="E9E3X4"/>
<dbReference type="OMA" id="AMVWANV"/>
<evidence type="ECO:0000259" key="8">
    <source>
        <dbReference type="Pfam" id="PF20684"/>
    </source>
</evidence>
<evidence type="ECO:0000256" key="1">
    <source>
        <dbReference type="ARBA" id="ARBA00004141"/>
    </source>
</evidence>
<feature type="transmembrane region" description="Helical" evidence="7">
    <location>
        <begin position="117"/>
        <end position="137"/>
    </location>
</feature>
<dbReference type="InterPro" id="IPR049326">
    <property type="entry name" value="Rhodopsin_dom_fungi"/>
</dbReference>
<reference evidence="9 10" key="1">
    <citation type="journal article" date="2011" name="PLoS Genet.">
        <title>Genome sequencing and comparative transcriptomics of the model entomopathogenic fungi Metarhizium anisopliae and M. acridum.</title>
        <authorList>
            <person name="Gao Q."/>
            <person name="Jin K."/>
            <person name="Ying S.H."/>
            <person name="Zhang Y."/>
            <person name="Xiao G."/>
            <person name="Shang Y."/>
            <person name="Duan Z."/>
            <person name="Hu X."/>
            <person name="Xie X.Q."/>
            <person name="Zhou G."/>
            <person name="Peng G."/>
            <person name="Luo Z."/>
            <person name="Huang W."/>
            <person name="Wang B."/>
            <person name="Fang W."/>
            <person name="Wang S."/>
            <person name="Zhong Y."/>
            <person name="Ma L.J."/>
            <person name="St Leger R.J."/>
            <person name="Zhao G.P."/>
            <person name="Pei Y."/>
            <person name="Feng M.G."/>
            <person name="Xia Y."/>
            <person name="Wang C."/>
        </authorList>
    </citation>
    <scope>NUCLEOTIDE SEQUENCE [LARGE SCALE GENOMIC DNA]</scope>
    <source>
        <strain evidence="9 10">CQMa 102</strain>
    </source>
</reference>
<feature type="transmembrane region" description="Helical" evidence="7">
    <location>
        <begin position="259"/>
        <end position="284"/>
    </location>
</feature>
<evidence type="ECO:0000256" key="3">
    <source>
        <dbReference type="ARBA" id="ARBA00022989"/>
    </source>
</evidence>
<feature type="transmembrane region" description="Helical" evidence="7">
    <location>
        <begin position="6"/>
        <end position="27"/>
    </location>
</feature>
<dbReference type="eggNOG" id="ENOG502T30A">
    <property type="taxonomic scope" value="Eukaryota"/>
</dbReference>
<evidence type="ECO:0000256" key="6">
    <source>
        <dbReference type="SAM" id="MobiDB-lite"/>
    </source>
</evidence>
<dbReference type="Pfam" id="PF20684">
    <property type="entry name" value="Fung_rhodopsin"/>
    <property type="match status" value="1"/>
</dbReference>
<organism evidence="10">
    <name type="scientific">Metarhizium acridum (strain CQMa 102)</name>
    <dbReference type="NCBI Taxonomy" id="655827"/>
    <lineage>
        <taxon>Eukaryota</taxon>
        <taxon>Fungi</taxon>
        <taxon>Dikarya</taxon>
        <taxon>Ascomycota</taxon>
        <taxon>Pezizomycotina</taxon>
        <taxon>Sordariomycetes</taxon>
        <taxon>Hypocreomycetidae</taxon>
        <taxon>Hypocreales</taxon>
        <taxon>Clavicipitaceae</taxon>
        <taxon>Metarhizium</taxon>
    </lineage>
</organism>
<dbReference type="GO" id="GO:0016020">
    <property type="term" value="C:membrane"/>
    <property type="evidence" value="ECO:0007669"/>
    <property type="project" value="UniProtKB-SubCell"/>
</dbReference>
<dbReference type="AlphaFoldDB" id="E9E3X4"/>
<protein>
    <submittedName>
        <fullName evidence="9">Integral membrane protein</fullName>
    </submittedName>
</protein>
<proteinExistence type="inferred from homology"/>
<dbReference type="Proteomes" id="UP000002499">
    <property type="component" value="Unassembled WGS sequence"/>
</dbReference>
<sequence>MASLVPNVWAAILIPVPASTLAVALRLKARRMTRMGMGRDDGFAVAAWILAVGYTVDLIVCKSCVLVKQTPAPARGCADTSPGATCFKLGQPIGSYSQEMIDYYTEKSTLILWTSEFLYSWAIFCAKIAVLCFFLRVFRFSSIRIPIILLITLCSIWITIRTFFTLLRCRPVQAFWVQSIKDATCFTNVRAYYLGTDVTHSSMDFIILALPIYEVSRMKLPFGQKIAVVGLFATGSLVGIASIFQIVESQNYDPHELPYDLALCMVWGGVELHLAVFIGSLILLRPIFSKFVPGLASQAASKAASRPTRSSVAFQPGESSRRPSSLPDDAELDMEALGPTTTIRRGSSLALKGHASSLTPICIHNEECDAETLPDLQDNDSGCSQSTAV</sequence>
<evidence type="ECO:0000313" key="9">
    <source>
        <dbReference type="EMBL" id="EFY89386.1"/>
    </source>
</evidence>
<feature type="transmembrane region" description="Helical" evidence="7">
    <location>
        <begin position="226"/>
        <end position="247"/>
    </location>
</feature>
<dbReference type="PANTHER" id="PTHR33048:SF47">
    <property type="entry name" value="INTEGRAL MEMBRANE PROTEIN-RELATED"/>
    <property type="match status" value="1"/>
</dbReference>
<gene>
    <name evidence="9" type="ORF">MAC_04572</name>
</gene>
<keyword evidence="3 7" id="KW-1133">Transmembrane helix</keyword>
<evidence type="ECO:0000256" key="2">
    <source>
        <dbReference type="ARBA" id="ARBA00022692"/>
    </source>
</evidence>
<dbReference type="InterPro" id="IPR052337">
    <property type="entry name" value="SAT4-like"/>
</dbReference>
<evidence type="ECO:0000313" key="10">
    <source>
        <dbReference type="Proteomes" id="UP000002499"/>
    </source>
</evidence>
<dbReference type="HOGENOM" id="CLU_028200_0_3_1"/>
<keyword evidence="10" id="KW-1185">Reference proteome</keyword>
<evidence type="ECO:0000256" key="7">
    <source>
        <dbReference type="SAM" id="Phobius"/>
    </source>
</evidence>
<feature type="region of interest" description="Disordered" evidence="6">
    <location>
        <begin position="307"/>
        <end position="331"/>
    </location>
</feature>
<accession>E9E3X4</accession>
<comment type="subcellular location">
    <subcellularLocation>
        <location evidence="1">Membrane</location>
        <topology evidence="1">Multi-pass membrane protein</topology>
    </subcellularLocation>
</comment>
<evidence type="ECO:0000256" key="5">
    <source>
        <dbReference type="ARBA" id="ARBA00038359"/>
    </source>
</evidence>